<name>A8ZVU4_DESOH</name>
<dbReference type="AlphaFoldDB" id="A8ZVU4"/>
<feature type="transmembrane region" description="Helical" evidence="1">
    <location>
        <begin position="72"/>
        <end position="89"/>
    </location>
</feature>
<evidence type="ECO:0000256" key="1">
    <source>
        <dbReference type="SAM" id="Phobius"/>
    </source>
</evidence>
<dbReference type="HOGENOM" id="CLU_2232244_0_0_7"/>
<accession>A8ZVU4</accession>
<dbReference type="STRING" id="96561.Dole_0843"/>
<dbReference type="KEGG" id="dol:Dole_0843"/>
<keyword evidence="1" id="KW-0472">Membrane</keyword>
<reference evidence="2 3" key="1">
    <citation type="submission" date="2007-10" db="EMBL/GenBank/DDBJ databases">
        <title>Complete sequence of Desulfococcus oleovorans Hxd3.</title>
        <authorList>
            <consortium name="US DOE Joint Genome Institute"/>
            <person name="Copeland A."/>
            <person name="Lucas S."/>
            <person name="Lapidus A."/>
            <person name="Barry K."/>
            <person name="Glavina del Rio T."/>
            <person name="Dalin E."/>
            <person name="Tice H."/>
            <person name="Pitluck S."/>
            <person name="Kiss H."/>
            <person name="Brettin T."/>
            <person name="Bruce D."/>
            <person name="Detter J.C."/>
            <person name="Han C."/>
            <person name="Schmutz J."/>
            <person name="Larimer F."/>
            <person name="Land M."/>
            <person name="Hauser L."/>
            <person name="Kyrpides N."/>
            <person name="Kim E."/>
            <person name="Wawrik B."/>
            <person name="Richardson P."/>
        </authorList>
    </citation>
    <scope>NUCLEOTIDE SEQUENCE [LARGE SCALE GENOMIC DNA]</scope>
    <source>
        <strain evidence="3">DSM 6200 / JCM 39069 / Hxd3</strain>
    </source>
</reference>
<protein>
    <submittedName>
        <fullName evidence="2">Uncharacterized protein</fullName>
    </submittedName>
</protein>
<dbReference type="Proteomes" id="UP000008561">
    <property type="component" value="Chromosome"/>
</dbReference>
<sequence>MAQIDILKPIKMFGYCFILMGSVVLFMHFLLLQSNDYTIEFKCFVLIISGFHFLAGAGVILKKNWGFHVLKFYLYCLYLALPVGTYIAIKTFKYIEQHKIENYFK</sequence>
<keyword evidence="1" id="KW-1133">Transmembrane helix</keyword>
<dbReference type="EMBL" id="CP000859">
    <property type="protein sequence ID" value="ABW66653.1"/>
    <property type="molecule type" value="Genomic_DNA"/>
</dbReference>
<dbReference type="RefSeq" id="WP_012174271.1">
    <property type="nucleotide sequence ID" value="NC_009943.1"/>
</dbReference>
<proteinExistence type="predicted"/>
<organism evidence="2 3">
    <name type="scientific">Desulfosudis oleivorans (strain DSM 6200 / JCM 39069 / Hxd3)</name>
    <name type="common">Desulfococcus oleovorans</name>
    <dbReference type="NCBI Taxonomy" id="96561"/>
    <lineage>
        <taxon>Bacteria</taxon>
        <taxon>Pseudomonadati</taxon>
        <taxon>Thermodesulfobacteriota</taxon>
        <taxon>Desulfobacteria</taxon>
        <taxon>Desulfobacterales</taxon>
        <taxon>Desulfosudaceae</taxon>
        <taxon>Desulfosudis</taxon>
    </lineage>
</organism>
<keyword evidence="3" id="KW-1185">Reference proteome</keyword>
<evidence type="ECO:0000313" key="3">
    <source>
        <dbReference type="Proteomes" id="UP000008561"/>
    </source>
</evidence>
<feature type="transmembrane region" description="Helical" evidence="1">
    <location>
        <begin position="12"/>
        <end position="31"/>
    </location>
</feature>
<gene>
    <name evidence="2" type="ordered locus">Dole_0843</name>
</gene>
<keyword evidence="1" id="KW-0812">Transmembrane</keyword>
<evidence type="ECO:0000313" key="2">
    <source>
        <dbReference type="EMBL" id="ABW66653.1"/>
    </source>
</evidence>
<feature type="transmembrane region" description="Helical" evidence="1">
    <location>
        <begin position="43"/>
        <end position="60"/>
    </location>
</feature>